<protein>
    <submittedName>
        <fullName evidence="3">Outer membrane lipoprotein carrier protein LolA</fullName>
    </submittedName>
</protein>
<dbReference type="PANTHER" id="PTHR35869:SF1">
    <property type="entry name" value="OUTER-MEMBRANE LIPOPROTEIN CARRIER PROTEIN"/>
    <property type="match status" value="1"/>
</dbReference>
<organism evidence="3 4">
    <name type="scientific">Mucilaginibacter corticis</name>
    <dbReference type="NCBI Taxonomy" id="2597670"/>
    <lineage>
        <taxon>Bacteria</taxon>
        <taxon>Pseudomonadati</taxon>
        <taxon>Bacteroidota</taxon>
        <taxon>Sphingobacteriia</taxon>
        <taxon>Sphingobacteriales</taxon>
        <taxon>Sphingobacteriaceae</taxon>
        <taxon>Mucilaginibacter</taxon>
    </lineage>
</organism>
<keyword evidence="4" id="KW-1185">Reference proteome</keyword>
<dbReference type="Proteomes" id="UP000318733">
    <property type="component" value="Unassembled WGS sequence"/>
</dbReference>
<evidence type="ECO:0000313" key="3">
    <source>
        <dbReference type="EMBL" id="TSJ40461.1"/>
    </source>
</evidence>
<dbReference type="PANTHER" id="PTHR35869">
    <property type="entry name" value="OUTER-MEMBRANE LIPOPROTEIN CARRIER PROTEIN"/>
    <property type="match status" value="1"/>
</dbReference>
<evidence type="ECO:0000256" key="2">
    <source>
        <dbReference type="SAM" id="SignalP"/>
    </source>
</evidence>
<accession>A0A556MKL3</accession>
<reference evidence="3 4" key="1">
    <citation type="submission" date="2019-07" db="EMBL/GenBank/DDBJ databases">
        <authorList>
            <person name="Huq M.A."/>
        </authorList>
    </citation>
    <scope>NUCLEOTIDE SEQUENCE [LARGE SCALE GENOMIC DNA]</scope>
    <source>
        <strain evidence="3 4">MAH-19</strain>
    </source>
</reference>
<dbReference type="CDD" id="cd16325">
    <property type="entry name" value="LolA"/>
    <property type="match status" value="1"/>
</dbReference>
<keyword evidence="1 2" id="KW-0732">Signal</keyword>
<dbReference type="AlphaFoldDB" id="A0A556MKL3"/>
<proteinExistence type="predicted"/>
<dbReference type="InterPro" id="IPR029046">
    <property type="entry name" value="LolA/LolB/LppX"/>
</dbReference>
<dbReference type="RefSeq" id="WP_144248499.1">
    <property type="nucleotide sequence ID" value="NZ_VLPK01000002.1"/>
</dbReference>
<dbReference type="OrthoDB" id="9810685at2"/>
<keyword evidence="3" id="KW-0449">Lipoprotein</keyword>
<evidence type="ECO:0000256" key="1">
    <source>
        <dbReference type="ARBA" id="ARBA00022729"/>
    </source>
</evidence>
<name>A0A556MKL3_9SPHI</name>
<sequence>MKNITLYILFILTATHAFAQKDAQAKVILNQVSQKYRSYAIIKSDFSFTIDNPQANIKETRNGTLITQSKGGKYKVILYTATGAKTDEEQEIISDGKSQWTYLKADKEVQVSDADNSGEGFNPAQLFTMYEHGYKYIYNGDQKIGGKTYQSIDLTPEDDKKPFFKIRLMIDKVKKQIYSALIFDKSGSKYNYTLRSLTPATKVPDNTFTFDTKAYPGVEVVNLK</sequence>
<dbReference type="Pfam" id="PF03548">
    <property type="entry name" value="LolA"/>
    <property type="match status" value="1"/>
</dbReference>
<gene>
    <name evidence="3" type="ORF">FO440_11945</name>
</gene>
<dbReference type="InterPro" id="IPR004564">
    <property type="entry name" value="OM_lipoprot_carrier_LolA-like"/>
</dbReference>
<feature type="chain" id="PRO_5022233461" evidence="2">
    <location>
        <begin position="20"/>
        <end position="224"/>
    </location>
</feature>
<feature type="signal peptide" evidence="2">
    <location>
        <begin position="1"/>
        <end position="19"/>
    </location>
</feature>
<dbReference type="SUPFAM" id="SSF89392">
    <property type="entry name" value="Prokaryotic lipoproteins and lipoprotein localization factors"/>
    <property type="match status" value="1"/>
</dbReference>
<dbReference type="Gene3D" id="2.50.20.10">
    <property type="entry name" value="Lipoprotein localisation LolA/LolB/LppX"/>
    <property type="match status" value="1"/>
</dbReference>
<evidence type="ECO:0000313" key="4">
    <source>
        <dbReference type="Proteomes" id="UP000318733"/>
    </source>
</evidence>
<dbReference type="EMBL" id="VLPK01000002">
    <property type="protein sequence ID" value="TSJ40461.1"/>
    <property type="molecule type" value="Genomic_DNA"/>
</dbReference>
<comment type="caution">
    <text evidence="3">The sequence shown here is derived from an EMBL/GenBank/DDBJ whole genome shotgun (WGS) entry which is preliminary data.</text>
</comment>